<dbReference type="AlphaFoldDB" id="A0A699V0M0"/>
<sequence>VGNRQLDQVHVHALEVGDFLAVALDDDAVVAVGEVADHQRGAFHTACGRNGQGIHVGHGAAVELACRVLVDRLDVVVELSDFDVDVVLLGPLVDDALRACVFPWHPAGVNGPADVEVFLRGGDGREAKCSDEAGGEQAEQTGLLHG</sequence>
<gene>
    <name evidence="1" type="ORF">Tci_900711</name>
</gene>
<feature type="non-terminal residue" evidence="1">
    <location>
        <position position="1"/>
    </location>
</feature>
<comment type="caution">
    <text evidence="1">The sequence shown here is derived from an EMBL/GenBank/DDBJ whole genome shotgun (WGS) entry which is preliminary data.</text>
</comment>
<protein>
    <submittedName>
        <fullName evidence="1">Uncharacterized protein</fullName>
    </submittedName>
</protein>
<dbReference type="EMBL" id="BKCJ011388224">
    <property type="protein sequence ID" value="GFD28742.1"/>
    <property type="molecule type" value="Genomic_DNA"/>
</dbReference>
<evidence type="ECO:0000313" key="1">
    <source>
        <dbReference type="EMBL" id="GFD28742.1"/>
    </source>
</evidence>
<name>A0A699V0M0_TANCI</name>
<organism evidence="1">
    <name type="scientific">Tanacetum cinerariifolium</name>
    <name type="common">Dalmatian daisy</name>
    <name type="synonym">Chrysanthemum cinerariifolium</name>
    <dbReference type="NCBI Taxonomy" id="118510"/>
    <lineage>
        <taxon>Eukaryota</taxon>
        <taxon>Viridiplantae</taxon>
        <taxon>Streptophyta</taxon>
        <taxon>Embryophyta</taxon>
        <taxon>Tracheophyta</taxon>
        <taxon>Spermatophyta</taxon>
        <taxon>Magnoliopsida</taxon>
        <taxon>eudicotyledons</taxon>
        <taxon>Gunneridae</taxon>
        <taxon>Pentapetalae</taxon>
        <taxon>asterids</taxon>
        <taxon>campanulids</taxon>
        <taxon>Asterales</taxon>
        <taxon>Asteraceae</taxon>
        <taxon>Asteroideae</taxon>
        <taxon>Anthemideae</taxon>
        <taxon>Anthemidinae</taxon>
        <taxon>Tanacetum</taxon>
    </lineage>
</organism>
<accession>A0A699V0M0</accession>
<reference evidence="1" key="1">
    <citation type="journal article" date="2019" name="Sci. Rep.">
        <title>Draft genome of Tanacetum cinerariifolium, the natural source of mosquito coil.</title>
        <authorList>
            <person name="Yamashiro T."/>
            <person name="Shiraishi A."/>
            <person name="Satake H."/>
            <person name="Nakayama K."/>
        </authorList>
    </citation>
    <scope>NUCLEOTIDE SEQUENCE</scope>
</reference>
<proteinExistence type="predicted"/>